<dbReference type="EMBL" id="NWSH01000508">
    <property type="protein sequence ID" value="PCG75971.1"/>
    <property type="molecule type" value="Genomic_DNA"/>
</dbReference>
<name>A0A2A4JVD7_HELVI</name>
<feature type="region of interest" description="Disordered" evidence="11">
    <location>
        <begin position="529"/>
        <end position="556"/>
    </location>
</feature>
<evidence type="ECO:0000256" key="11">
    <source>
        <dbReference type="SAM" id="MobiDB-lite"/>
    </source>
</evidence>
<keyword evidence="5 10" id="KW-0819">tRNA processing</keyword>
<keyword evidence="3 10" id="KW-0808">Transferase</keyword>
<keyword evidence="2 10" id="KW-0489">Methyltransferase</keyword>
<keyword evidence="4 10" id="KW-0949">S-adenosyl-L-methionine</keyword>
<evidence type="ECO:0000256" key="10">
    <source>
        <dbReference type="PROSITE-ProRule" id="PRU00958"/>
    </source>
</evidence>
<organism evidence="13">
    <name type="scientific">Heliothis virescens</name>
    <name type="common">Tobacco budworm moth</name>
    <dbReference type="NCBI Taxonomy" id="7102"/>
    <lineage>
        <taxon>Eukaryota</taxon>
        <taxon>Metazoa</taxon>
        <taxon>Ecdysozoa</taxon>
        <taxon>Arthropoda</taxon>
        <taxon>Hexapoda</taxon>
        <taxon>Insecta</taxon>
        <taxon>Pterygota</taxon>
        <taxon>Neoptera</taxon>
        <taxon>Endopterygota</taxon>
        <taxon>Lepidoptera</taxon>
        <taxon>Glossata</taxon>
        <taxon>Ditrysia</taxon>
        <taxon>Noctuoidea</taxon>
        <taxon>Noctuidae</taxon>
        <taxon>Heliothinae</taxon>
        <taxon>Heliothis</taxon>
    </lineage>
</organism>
<dbReference type="InterPro" id="IPR029382">
    <property type="entry name" value="NCU-G1"/>
</dbReference>
<keyword evidence="12" id="KW-0472">Membrane</keyword>
<dbReference type="GO" id="GO:0160104">
    <property type="term" value="F:tRNA (guanine(26)-N2)-dimethyltransferase activity"/>
    <property type="evidence" value="ECO:0007669"/>
    <property type="project" value="UniProtKB-EC"/>
</dbReference>
<evidence type="ECO:0000256" key="9">
    <source>
        <dbReference type="ARBA" id="ARBA00074266"/>
    </source>
</evidence>
<protein>
    <recommendedName>
        <fullName evidence="9">tRNA (guanine(26)-N(2))-dimethyltransferase</fullName>
        <ecNumber evidence="7">2.1.1.216</ecNumber>
    </recommendedName>
</protein>
<dbReference type="STRING" id="7102.A0A2A4JVD7"/>
<evidence type="ECO:0000256" key="2">
    <source>
        <dbReference type="ARBA" id="ARBA00022603"/>
    </source>
</evidence>
<dbReference type="InterPro" id="IPR029063">
    <property type="entry name" value="SAM-dependent_MTases_sf"/>
</dbReference>
<dbReference type="Gene3D" id="3.40.50.150">
    <property type="entry name" value="Vaccinia Virus protein VP39"/>
    <property type="match status" value="1"/>
</dbReference>
<keyword evidence="12" id="KW-1133">Transmembrane helix</keyword>
<gene>
    <name evidence="13" type="ORF">B5V51_10604</name>
</gene>
<dbReference type="Pfam" id="PF02005">
    <property type="entry name" value="TRM"/>
    <property type="match status" value="1"/>
</dbReference>
<feature type="region of interest" description="Disordered" evidence="11">
    <location>
        <begin position="497"/>
        <end position="516"/>
    </location>
</feature>
<comment type="caution">
    <text evidence="13">The sequence shown here is derived from an EMBL/GenBank/DDBJ whole genome shotgun (WGS) entry which is preliminary data.</text>
</comment>
<evidence type="ECO:0000256" key="3">
    <source>
        <dbReference type="ARBA" id="ARBA00022679"/>
    </source>
</evidence>
<dbReference type="AlphaFoldDB" id="A0A2A4JVD7"/>
<evidence type="ECO:0000256" key="1">
    <source>
        <dbReference type="ARBA" id="ARBA00022555"/>
    </source>
</evidence>
<keyword evidence="1 10" id="KW-0820">tRNA-binding</keyword>
<dbReference type="PANTHER" id="PTHR10631">
    <property type="entry name" value="N 2 ,N 2 -DIMETHYLGUANOSINE TRNA METHYLTRANSFERASE"/>
    <property type="match status" value="1"/>
</dbReference>
<dbReference type="Pfam" id="PF15065">
    <property type="entry name" value="NCU-G1"/>
    <property type="match status" value="1"/>
</dbReference>
<evidence type="ECO:0000313" key="13">
    <source>
        <dbReference type="EMBL" id="PCG75971.1"/>
    </source>
</evidence>
<dbReference type="NCBIfam" id="TIGR00308">
    <property type="entry name" value="TRM1"/>
    <property type="match status" value="1"/>
</dbReference>
<sequence>MNVLKYRRIATIVTQKIMKMDASTSQKSIKEGKAEICLKTEKVFYNPVQEFNRDLSIAVLSIFTSDFKAEKIAKAEKKAKNRILGTKEDVEGGEGDSEIDISILEALSATGLRSIRYAKEVPNVTKIVANDLSEQAVETIKANIVHNQVEHLIETSHDDACMVMYKHKQTSKRFAAIDLDPYGCPSVFLDSAVQSVQDGGLLLITATDMAVLAGNSPETCYCKYGAISMKTKCCHEVALRIMLQCIESHANRYSRYIVPLLSISADFYIRVFVKVYTGAIHCKKTTSKLSMAYQCTGCDNITLQPLGGFKPNPTERNPSQTKAYLPSAPPVGEFCANCNQRHHLGGPLWSAPIHDEVFVSRVLTHVEDNPDLFGTSKRIAGVLAMVREELQDVPLYYTMDKLFGRVHLETMPMLVMRSAILNAGYKVSYSHASRMSIKTAAPAQLVWDIIRTWAKTHPAKPAKLEADPVARYILSQEIKTVIDLSERSDANPISRRDGRLRFQYNPTPHWGPGSRAAVNVGEEKMTKALKNQNKHSKDKKNSKRQHSPSDDEERKKANIGDETVLMHLQTLFIVFLLSFACGQDRQIISSLNPGCENCDVTLVYIKAVGSHDTVHQLWDFSRGMPTIIYLITKLNSTVAVTWEGQQPSQFKIIEKPVYSFAATIDKLQEYNDINSNGHIDNKCPQRPVPLRDVVWKRGDTVLTGDEVMVHMRGYFPDSRQKGTLDMKLDLLPFKDYAVELPHLIHTANSTLVDVSLVNLTTSRDYNASRFAIHITMVSTDAWSDAMSYTMRKSLDDEHTPGVFEIFEIKTPRSVASDDGGYVQFRPVSYTEPERSVSSSTNAYITNFTSTHLPKSSTLRIFYRDFNRDNLLVQDTFISFGLPGDGNYKQHNYTSWSFTIGYGVPPVEKFSLFVIIIISIGLGVPVLLAVSGIAYLQEYNDINSNGHIDNKCPQRPVPLRDVVWKRGDTVLTGDEVMVHMRGYFPDSRQKGTLDMKLDLLPFKDYAVELPHLIHTANSTLVDVSLVNLTTSRDYNASRFAIHITMVSTDAWSDAMSYTMRKSLDDEHTPGVFEIFEIKTPRSVASDDGGYVQFRPVSYTEPERSVSSSTNAYITNFTSTHLPKSSTLRIFYRDFNRDNLLVQDTFISFGLPGDGNYKQHNYTSWSFTIGYGVPPVEKFSLFVIIIISIGLGVPVLLAVSGIAYVLARRCKQRNPPTRFTDDE</sequence>
<evidence type="ECO:0000256" key="4">
    <source>
        <dbReference type="ARBA" id="ARBA00022691"/>
    </source>
</evidence>
<dbReference type="Gene3D" id="3.30.56.70">
    <property type="entry name" value="N2,N2-dimethylguanosine tRNA methyltransferase, C-terminal domain"/>
    <property type="match status" value="1"/>
</dbReference>
<dbReference type="GO" id="GO:0000049">
    <property type="term" value="F:tRNA binding"/>
    <property type="evidence" value="ECO:0007669"/>
    <property type="project" value="UniProtKB-UniRule"/>
</dbReference>
<proteinExistence type="inferred from homology"/>
<keyword evidence="6 10" id="KW-0694">RNA-binding</keyword>
<dbReference type="InterPro" id="IPR042296">
    <property type="entry name" value="tRNA_met_Trm1_C"/>
</dbReference>
<dbReference type="PANTHER" id="PTHR10631:SF3">
    <property type="entry name" value="TRNA (GUANINE(26)-N(2))-DIMETHYLTRANSFERASE"/>
    <property type="match status" value="1"/>
</dbReference>
<feature type="transmembrane region" description="Helical" evidence="12">
    <location>
        <begin position="1177"/>
        <end position="1204"/>
    </location>
</feature>
<dbReference type="EC" id="2.1.1.216" evidence="7"/>
<dbReference type="GO" id="GO:0002940">
    <property type="term" value="P:tRNA N2-guanine methylation"/>
    <property type="evidence" value="ECO:0007669"/>
    <property type="project" value="TreeGrafter"/>
</dbReference>
<comment type="catalytic activity">
    <reaction evidence="8">
        <text>guanosine(26) in tRNA + 2 S-adenosyl-L-methionine = N(2)-dimethylguanosine(26) in tRNA + 2 S-adenosyl-L-homocysteine + 2 H(+)</text>
        <dbReference type="Rhea" id="RHEA:43140"/>
        <dbReference type="Rhea" id="RHEA-COMP:10359"/>
        <dbReference type="Rhea" id="RHEA-COMP:10360"/>
        <dbReference type="ChEBI" id="CHEBI:15378"/>
        <dbReference type="ChEBI" id="CHEBI:57856"/>
        <dbReference type="ChEBI" id="CHEBI:59789"/>
        <dbReference type="ChEBI" id="CHEBI:74269"/>
        <dbReference type="ChEBI" id="CHEBI:74513"/>
        <dbReference type="EC" id="2.1.1.216"/>
    </reaction>
</comment>
<dbReference type="SUPFAM" id="SSF53335">
    <property type="entry name" value="S-adenosyl-L-methionine-dependent methyltransferases"/>
    <property type="match status" value="1"/>
</dbReference>
<evidence type="ECO:0000256" key="5">
    <source>
        <dbReference type="ARBA" id="ARBA00022694"/>
    </source>
</evidence>
<evidence type="ECO:0000256" key="12">
    <source>
        <dbReference type="SAM" id="Phobius"/>
    </source>
</evidence>
<evidence type="ECO:0000256" key="8">
    <source>
        <dbReference type="ARBA" id="ARBA00051897"/>
    </source>
</evidence>
<comment type="similarity">
    <text evidence="10">Belongs to the class I-like SAM-binding methyltransferase superfamily. Trm1 family.</text>
</comment>
<accession>A0A2A4JVD7</accession>
<keyword evidence="12" id="KW-0812">Transmembrane</keyword>
<evidence type="ECO:0000256" key="7">
    <source>
        <dbReference type="ARBA" id="ARBA00039099"/>
    </source>
</evidence>
<evidence type="ECO:0000256" key="6">
    <source>
        <dbReference type="ARBA" id="ARBA00022884"/>
    </source>
</evidence>
<dbReference type="InterPro" id="IPR002905">
    <property type="entry name" value="Trm1"/>
</dbReference>
<dbReference type="GO" id="GO:0005634">
    <property type="term" value="C:nucleus"/>
    <property type="evidence" value="ECO:0007669"/>
    <property type="project" value="TreeGrafter"/>
</dbReference>
<feature type="compositionally biased region" description="Basic residues" evidence="11">
    <location>
        <begin position="532"/>
        <end position="546"/>
    </location>
</feature>
<feature type="compositionally biased region" description="Basic and acidic residues" evidence="11">
    <location>
        <begin position="547"/>
        <end position="556"/>
    </location>
</feature>
<dbReference type="PROSITE" id="PS51626">
    <property type="entry name" value="SAM_MT_TRM1"/>
    <property type="match status" value="1"/>
</dbReference>
<dbReference type="FunFam" id="3.30.56.70:FF:000001">
    <property type="entry name" value="tRNA (guanine(26)-N(2))-dimethyltransferase"/>
    <property type="match status" value="1"/>
</dbReference>
<reference evidence="13" key="1">
    <citation type="submission" date="2017-09" db="EMBL/GenBank/DDBJ databases">
        <title>Contemporary evolution of a Lepidopteran species, Heliothis virescens, in response to modern agricultural practices.</title>
        <authorList>
            <person name="Fritz M.L."/>
            <person name="Deyonke A.M."/>
            <person name="Papanicolaou A."/>
            <person name="Micinski S."/>
            <person name="Westbrook J."/>
            <person name="Gould F."/>
        </authorList>
    </citation>
    <scope>NUCLEOTIDE SEQUENCE [LARGE SCALE GENOMIC DNA]</scope>
    <source>
        <strain evidence="13">HvINT-</strain>
        <tissue evidence="13">Whole body</tissue>
    </source>
</reference>